<dbReference type="Proteomes" id="UP000694845">
    <property type="component" value="Unplaced"/>
</dbReference>
<gene>
    <name evidence="6" type="primary">LOC110973236</name>
</gene>
<dbReference type="InterPro" id="IPR051093">
    <property type="entry name" value="Neuroligin/BSAL"/>
</dbReference>
<dbReference type="Pfam" id="PF00135">
    <property type="entry name" value="COesterase"/>
    <property type="match status" value="2"/>
</dbReference>
<evidence type="ECO:0000256" key="2">
    <source>
        <dbReference type="ARBA" id="ARBA00022729"/>
    </source>
</evidence>
<keyword evidence="5" id="KW-1185">Reference proteome</keyword>
<dbReference type="AlphaFoldDB" id="A0A8B7XHL0"/>
<comment type="similarity">
    <text evidence="1">Belongs to the type-B carboxylesterase/lipase family.</text>
</comment>
<dbReference type="Gene3D" id="3.40.50.1820">
    <property type="entry name" value="alpha/beta hydrolase"/>
    <property type="match status" value="2"/>
</dbReference>
<keyword evidence="3" id="KW-0472">Membrane</keyword>
<dbReference type="PANTHER" id="PTHR43903">
    <property type="entry name" value="NEUROLIGIN"/>
    <property type="match status" value="1"/>
</dbReference>
<evidence type="ECO:0000313" key="5">
    <source>
        <dbReference type="Proteomes" id="UP000694845"/>
    </source>
</evidence>
<dbReference type="SUPFAM" id="SSF53474">
    <property type="entry name" value="alpha/beta-Hydrolases"/>
    <property type="match status" value="2"/>
</dbReference>
<dbReference type="RefSeq" id="XP_022079597.1">
    <property type="nucleotide sequence ID" value="XM_022223905.1"/>
</dbReference>
<sequence length="715" mass="77632">MNFWAQFARSGNPNAVGSPEWPDFDPENETYIILNVNISTGQRLKADKVAFWNEYIPTITEPFNEKTCSYDVPVRSGTVQKPDTKTVQIESKDGEVLGSIIGALRVADEAMGGREVAEFLGIPYAKPPLGDLRFKPPEDTGPWGDQPLGIPEKLPAACPQDVTQDPWMVRLGLNHTSEDCLTLNIYAPTQNANDTALPVLVFVHTGFGVHGTSSVHDATLLASQIRTIVVVLNYRLGALGFVSTGDEAAPGYYGLHDILTSLKWVNKYIGSFGGDPGRVTVFGHGSGGVLTHLLVLSEKAKGLFNRTVLMATTAISPPVNNQVIPSAPETTKALATKLGCPTTSSEAMINCLREKPAADIVSNTVNPPFGVAFPVVVDGDFITDRPIELLKNGRINDVDVIVGVPLDENGARSLLFTGLGCPSVGELEQYIETVSRLSFLNPGEAASALATEYIGKGGLGDDCETRGSFRKLLNDQLSGWSLLETARLHADAGQSAYVYLFEHKPSVQYRPLLPLYGATADDSLQFLFGDPYSPLVDKFDLSYRLNDKRVTLEHMEFLKNFIYNGNPGTSLSGVEWPSFDSDDLKYMSLTDCPQAYSGVDNDWPHLLRFWAAYLPTITSPVPPPSEVTPCPPDQEPCVVGEGIGLKLSSEQATAVIETLIGAVIGALVLSVFFFGGCMAYRARVDRIERHNLRATREGLPYKLDVGEREESSSPL</sequence>
<keyword evidence="3" id="KW-1133">Transmembrane helix</keyword>
<name>A0A8B7XHL0_ACAPL</name>
<dbReference type="GeneID" id="110973236"/>
<evidence type="ECO:0000259" key="4">
    <source>
        <dbReference type="Pfam" id="PF00135"/>
    </source>
</evidence>
<dbReference type="OMA" id="LATSEDC"/>
<evidence type="ECO:0000313" key="6">
    <source>
        <dbReference type="RefSeq" id="XP_022079597.1"/>
    </source>
</evidence>
<keyword evidence="3" id="KW-0812">Transmembrane</keyword>
<dbReference type="OrthoDB" id="3200163at2759"/>
<reference evidence="6" key="1">
    <citation type="submission" date="2025-08" db="UniProtKB">
        <authorList>
            <consortium name="RefSeq"/>
        </authorList>
    </citation>
    <scope>IDENTIFICATION</scope>
</reference>
<evidence type="ECO:0000256" key="1">
    <source>
        <dbReference type="ARBA" id="ARBA00005964"/>
    </source>
</evidence>
<dbReference type="PROSITE" id="PS00941">
    <property type="entry name" value="CARBOXYLESTERASE_B_2"/>
    <property type="match status" value="1"/>
</dbReference>
<accession>A0A8B7XHL0</accession>
<dbReference type="KEGG" id="aplc:110973236"/>
<dbReference type="InterPro" id="IPR019819">
    <property type="entry name" value="Carboxylesterase_B_CS"/>
</dbReference>
<dbReference type="InterPro" id="IPR029058">
    <property type="entry name" value="AB_hydrolase_fold"/>
</dbReference>
<keyword evidence="2" id="KW-0732">Signal</keyword>
<evidence type="ECO:0000256" key="3">
    <source>
        <dbReference type="SAM" id="Phobius"/>
    </source>
</evidence>
<dbReference type="InterPro" id="IPR002018">
    <property type="entry name" value="CarbesteraseB"/>
</dbReference>
<feature type="transmembrane region" description="Helical" evidence="3">
    <location>
        <begin position="659"/>
        <end position="680"/>
    </location>
</feature>
<proteinExistence type="inferred from homology"/>
<organism evidence="5 6">
    <name type="scientific">Acanthaster planci</name>
    <name type="common">Crown-of-thorns starfish</name>
    <dbReference type="NCBI Taxonomy" id="133434"/>
    <lineage>
        <taxon>Eukaryota</taxon>
        <taxon>Metazoa</taxon>
        <taxon>Echinodermata</taxon>
        <taxon>Eleutherozoa</taxon>
        <taxon>Asterozoa</taxon>
        <taxon>Asteroidea</taxon>
        <taxon>Valvatacea</taxon>
        <taxon>Valvatida</taxon>
        <taxon>Acanthasteridae</taxon>
        <taxon>Acanthaster</taxon>
    </lineage>
</organism>
<protein>
    <submittedName>
        <fullName evidence="6">Carboxylesterase 1D-like</fullName>
    </submittedName>
</protein>
<feature type="domain" description="Carboxylesterase type B" evidence="4">
    <location>
        <begin position="98"/>
        <end position="594"/>
    </location>
</feature>
<feature type="domain" description="Carboxylesterase type B" evidence="4">
    <location>
        <begin position="1"/>
        <end position="52"/>
    </location>
</feature>